<evidence type="ECO:0000313" key="1">
    <source>
        <dbReference type="EMBL" id="MBM1197306.1"/>
    </source>
</evidence>
<dbReference type="PANTHER" id="PTHR37816:SF2">
    <property type="entry name" value="DNA TOPOLOGY MODULATION PROTEIN FLAR-RELATED PROTEIN"/>
    <property type="match status" value="1"/>
</dbReference>
<dbReference type="EMBL" id="JAAEBW010000013">
    <property type="protein sequence ID" value="MBM1197306.1"/>
    <property type="molecule type" value="Genomic_DNA"/>
</dbReference>
<dbReference type="InterPro" id="IPR027417">
    <property type="entry name" value="P-loop_NTPase"/>
</dbReference>
<dbReference type="SUPFAM" id="SSF52540">
    <property type="entry name" value="P-loop containing nucleoside triphosphate hydrolases"/>
    <property type="match status" value="1"/>
</dbReference>
<name>A0ABS1ZLH7_9PSED</name>
<dbReference type="InterPro" id="IPR052922">
    <property type="entry name" value="Cytidylate_Kinase-2"/>
</dbReference>
<comment type="caution">
    <text evidence="1">The sequence shown here is derived from an EMBL/GenBank/DDBJ whole genome shotgun (WGS) entry which is preliminary data.</text>
</comment>
<accession>A0ABS1ZLH7</accession>
<gene>
    <name evidence="1" type="ORF">GYN02_19265</name>
</gene>
<dbReference type="Proteomes" id="UP000809529">
    <property type="component" value="Unassembled WGS sequence"/>
</dbReference>
<dbReference type="Gene3D" id="3.40.50.300">
    <property type="entry name" value="P-loop containing nucleotide triphosphate hydrolases"/>
    <property type="match status" value="1"/>
</dbReference>
<dbReference type="Pfam" id="PF13238">
    <property type="entry name" value="AAA_18"/>
    <property type="match status" value="1"/>
</dbReference>
<protein>
    <submittedName>
        <fullName evidence="1">AAA family ATPase</fullName>
    </submittedName>
</protein>
<dbReference type="PANTHER" id="PTHR37816">
    <property type="entry name" value="YALI0E33011P"/>
    <property type="match status" value="1"/>
</dbReference>
<reference evidence="1 2" key="1">
    <citation type="submission" date="2020-01" db="EMBL/GenBank/DDBJ databases">
        <title>Comparative genomics of meat spoilage bacteria.</title>
        <authorList>
            <person name="Hilgarth M."/>
            <person name="Vogel R.F."/>
        </authorList>
    </citation>
    <scope>NUCLEOTIDE SEQUENCE [LARGE SCALE GENOMIC DNA]</scope>
    <source>
        <strain evidence="1 2">TMW2.2077</strain>
    </source>
</reference>
<proteinExistence type="predicted"/>
<evidence type="ECO:0000313" key="2">
    <source>
        <dbReference type="Proteomes" id="UP000809529"/>
    </source>
</evidence>
<dbReference type="RefSeq" id="WP_203303645.1">
    <property type="nucleotide sequence ID" value="NZ_JAAEBW010000013.1"/>
</dbReference>
<keyword evidence="2" id="KW-1185">Reference proteome</keyword>
<sequence>MTRNILITGAAGTGTTTLARALAYELRATHLEADDFLWLPSNPPYQHQVEKAQRCERLLHEMRRASRAVVAGSIMGWGCALEDTFDLVVFLYLPVDLRLERLTLREVTRFGHVKPEFLAWAAQYDNGAAPGRSLARHQDWLSKRTCPVIRLVGDMSVTDRLHLTNDAIDIASRKLPII</sequence>
<organism evidence="1 2">
    <name type="scientific">Pseudomonas weihenstephanensis</name>
    <dbReference type="NCBI Taxonomy" id="1608994"/>
    <lineage>
        <taxon>Bacteria</taxon>
        <taxon>Pseudomonadati</taxon>
        <taxon>Pseudomonadota</taxon>
        <taxon>Gammaproteobacteria</taxon>
        <taxon>Pseudomonadales</taxon>
        <taxon>Pseudomonadaceae</taxon>
        <taxon>Pseudomonas</taxon>
    </lineage>
</organism>